<feature type="compositionally biased region" description="Low complexity" evidence="1">
    <location>
        <begin position="43"/>
        <end position="61"/>
    </location>
</feature>
<evidence type="ECO:0000256" key="2">
    <source>
        <dbReference type="SAM" id="SignalP"/>
    </source>
</evidence>
<accession>A0A5B8IS12</accession>
<evidence type="ECO:0000256" key="1">
    <source>
        <dbReference type="SAM" id="MobiDB-lite"/>
    </source>
</evidence>
<gene>
    <name evidence="3" type="ORF">FPZ52_04740</name>
</gene>
<evidence type="ECO:0000313" key="4">
    <source>
        <dbReference type="Proteomes" id="UP000318483"/>
    </source>
</evidence>
<proteinExistence type="predicted"/>
<dbReference type="InterPro" id="IPR038696">
    <property type="entry name" value="IalB_sf"/>
</dbReference>
<evidence type="ECO:0000313" key="3">
    <source>
        <dbReference type="EMBL" id="QDY69002.1"/>
    </source>
</evidence>
<dbReference type="EMBL" id="CP042261">
    <property type="protein sequence ID" value="QDY69002.1"/>
    <property type="molecule type" value="Genomic_DNA"/>
</dbReference>
<dbReference type="InterPro" id="IPR010642">
    <property type="entry name" value="Invasion_prot_B"/>
</dbReference>
<organism evidence="3 4">
    <name type="scientific">Qingshengfaniella alkalisoli</name>
    <dbReference type="NCBI Taxonomy" id="2599296"/>
    <lineage>
        <taxon>Bacteria</taxon>
        <taxon>Pseudomonadati</taxon>
        <taxon>Pseudomonadota</taxon>
        <taxon>Alphaproteobacteria</taxon>
        <taxon>Rhodobacterales</taxon>
        <taxon>Paracoccaceae</taxon>
        <taxon>Qingshengfaniella</taxon>
    </lineage>
</organism>
<keyword evidence="2" id="KW-0732">Signal</keyword>
<sequence>MRSGMSSNEMRDKMQILRLSTFLVACAGAGMAIAQDQGDATNETEGMTEEAPATEAAPTGPQQGQTYVKETFTDWQLRCVTLDEVEDPCEVHQTLSDESGTRTAEINIFPLPDTAQVPAGATIVTPLNTLLPEGVSFTIGNAQGKRYPFTFCNQIGCVAQLGLTEAEVNNMKAGSEAHVQIVPMAAPDRTVDLQVSLSGFTAAFDAVSALPQPEDAQQTLTPPAQ</sequence>
<reference evidence="3 4" key="1">
    <citation type="submission" date="2019-07" db="EMBL/GenBank/DDBJ databases">
        <title>Litoreibacter alkalisoli sp. nov., isolated from saline-alkaline soil.</title>
        <authorList>
            <person name="Wang S."/>
            <person name="Xu L."/>
            <person name="Xing Y.-T."/>
            <person name="Sun J.-Q."/>
        </authorList>
    </citation>
    <scope>NUCLEOTIDE SEQUENCE [LARGE SCALE GENOMIC DNA]</scope>
    <source>
        <strain evidence="3 4">LN3S51</strain>
    </source>
</reference>
<dbReference type="KEGG" id="lit:FPZ52_04740"/>
<feature type="chain" id="PRO_5022658370" evidence="2">
    <location>
        <begin position="35"/>
        <end position="225"/>
    </location>
</feature>
<name>A0A5B8IS12_9RHOB</name>
<keyword evidence="4" id="KW-1185">Reference proteome</keyword>
<dbReference type="Proteomes" id="UP000318483">
    <property type="component" value="Chromosome"/>
</dbReference>
<dbReference type="OrthoDB" id="9797912at2"/>
<dbReference type="AlphaFoldDB" id="A0A5B8IS12"/>
<dbReference type="Gene3D" id="2.60.40.1880">
    <property type="entry name" value="Invasion associated locus B (IalB) protein"/>
    <property type="match status" value="1"/>
</dbReference>
<protein>
    <submittedName>
        <fullName evidence="3">Invasion associated locus B family protein</fullName>
    </submittedName>
</protein>
<feature type="region of interest" description="Disordered" evidence="1">
    <location>
        <begin position="37"/>
        <end position="63"/>
    </location>
</feature>
<feature type="signal peptide" evidence="2">
    <location>
        <begin position="1"/>
        <end position="34"/>
    </location>
</feature>
<dbReference type="Pfam" id="PF06776">
    <property type="entry name" value="IalB"/>
    <property type="match status" value="1"/>
</dbReference>